<keyword evidence="4" id="KW-1003">Cell membrane</keyword>
<keyword evidence="3" id="KW-0813">Transport</keyword>
<dbReference type="InterPro" id="IPR003317">
    <property type="entry name" value="Cyt-d_oxidase_su2"/>
</dbReference>
<feature type="transmembrane region" description="Helical" evidence="12">
    <location>
        <begin position="256"/>
        <end position="276"/>
    </location>
</feature>
<evidence type="ECO:0000256" key="7">
    <source>
        <dbReference type="ARBA" id="ARBA00022723"/>
    </source>
</evidence>
<dbReference type="NCBIfam" id="TIGR00203">
    <property type="entry name" value="cydB"/>
    <property type="match status" value="1"/>
</dbReference>
<dbReference type="EC" id="1.10.3.-" evidence="13"/>
<reference evidence="13 14" key="1">
    <citation type="submission" date="2006-01" db="EMBL/GenBank/DDBJ databases">
        <title>Complete sequence of Anaeromyxobacter dehalogenans 2CP-C.</title>
        <authorList>
            <consortium name="US DOE Joint Genome Institute"/>
            <person name="Copeland A."/>
            <person name="Lucas S."/>
            <person name="Lapidus A."/>
            <person name="Barry K."/>
            <person name="Detter J.C."/>
            <person name="Glavina T."/>
            <person name="Hammon N."/>
            <person name="Israni S."/>
            <person name="Pitluck S."/>
            <person name="Brettin T."/>
            <person name="Bruce D."/>
            <person name="Han C."/>
            <person name="Tapia R."/>
            <person name="Gilna P."/>
            <person name="Kiss H."/>
            <person name="Schmutz J."/>
            <person name="Larimer F."/>
            <person name="Land M."/>
            <person name="Kyrpides N."/>
            <person name="Anderson I."/>
            <person name="Sanford R.A."/>
            <person name="Ritalahti K.M."/>
            <person name="Thomas H.S."/>
            <person name="Kirby J.R."/>
            <person name="Zhulin I.B."/>
            <person name="Loeffler F.E."/>
            <person name="Richardson P."/>
        </authorList>
    </citation>
    <scope>NUCLEOTIDE SEQUENCE [LARGE SCALE GENOMIC DNA]</scope>
    <source>
        <strain evidence="13 14">2CP-C</strain>
    </source>
</reference>
<evidence type="ECO:0000256" key="5">
    <source>
        <dbReference type="ARBA" id="ARBA00022617"/>
    </source>
</evidence>
<organism evidence="13 14">
    <name type="scientific">Anaeromyxobacter dehalogenans (strain 2CP-C)</name>
    <dbReference type="NCBI Taxonomy" id="290397"/>
    <lineage>
        <taxon>Bacteria</taxon>
        <taxon>Pseudomonadati</taxon>
        <taxon>Myxococcota</taxon>
        <taxon>Myxococcia</taxon>
        <taxon>Myxococcales</taxon>
        <taxon>Cystobacterineae</taxon>
        <taxon>Anaeromyxobacteraceae</taxon>
        <taxon>Anaeromyxobacter</taxon>
    </lineage>
</organism>
<keyword evidence="6 12" id="KW-0812">Transmembrane</keyword>
<proteinExistence type="inferred from homology"/>
<dbReference type="PANTHER" id="PTHR43141">
    <property type="entry name" value="CYTOCHROME BD2 SUBUNIT II"/>
    <property type="match status" value="1"/>
</dbReference>
<evidence type="ECO:0000256" key="10">
    <source>
        <dbReference type="ARBA" id="ARBA00023004"/>
    </source>
</evidence>
<dbReference type="GO" id="GO:0019646">
    <property type="term" value="P:aerobic electron transport chain"/>
    <property type="evidence" value="ECO:0007669"/>
    <property type="project" value="TreeGrafter"/>
</dbReference>
<keyword evidence="7" id="KW-0479">Metal-binding</keyword>
<evidence type="ECO:0000256" key="8">
    <source>
        <dbReference type="ARBA" id="ARBA00022982"/>
    </source>
</evidence>
<evidence type="ECO:0000256" key="2">
    <source>
        <dbReference type="ARBA" id="ARBA00007543"/>
    </source>
</evidence>
<feature type="transmembrane region" description="Helical" evidence="12">
    <location>
        <begin position="221"/>
        <end position="244"/>
    </location>
</feature>
<feature type="transmembrane region" description="Helical" evidence="12">
    <location>
        <begin position="302"/>
        <end position="324"/>
    </location>
</feature>
<evidence type="ECO:0000313" key="14">
    <source>
        <dbReference type="Proteomes" id="UP000001935"/>
    </source>
</evidence>
<dbReference type="eggNOG" id="COG1294">
    <property type="taxonomic scope" value="Bacteria"/>
</dbReference>
<gene>
    <name evidence="13" type="ordered locus">Adeh_3731</name>
</gene>
<comment type="similarity">
    <text evidence="2">Belongs to the cytochrome ubiquinol oxidase subunit 2 family.</text>
</comment>
<evidence type="ECO:0000256" key="3">
    <source>
        <dbReference type="ARBA" id="ARBA00022448"/>
    </source>
</evidence>
<sequence length="349" mass="36652">MDLNVIWFVLVGVLIAGYAVLDGFDLGVGVLSLFARDEEERQVHVKAIGPVWDGNEVWLLTGGGALFAAFPVVYATVFSGFYLALMLLLLALIARAVALEFRSQLDGAAWRRGFDLAFGVGSLLPAVLLGVAVGNVLRGVPVTAAQEWAGSFLGLLHPYPVLVGLVSLSMFTLHGALWLRLKAEGALEARMARWVPRLWGAFAATYAIATAASLVEAPHLFAGALANPLFLALTLLVVASIGAIPVLSRRGAAGKAFLASSLAIVSMILVAAVSMFPRLVPSSIDPAYDLTVYNASSSPRTLAVMLVIALVGMPLVIAYTALVYRVFRGKVRPGAGGHYGDAVSGVVAP</sequence>
<evidence type="ECO:0000256" key="11">
    <source>
        <dbReference type="ARBA" id="ARBA00023136"/>
    </source>
</evidence>
<dbReference type="GO" id="GO:0009055">
    <property type="term" value="F:electron transfer activity"/>
    <property type="evidence" value="ECO:0007669"/>
    <property type="project" value="TreeGrafter"/>
</dbReference>
<dbReference type="HOGENOM" id="CLU_049294_0_1_7"/>
<keyword evidence="5" id="KW-0349">Heme</keyword>
<dbReference type="AlphaFoldDB" id="Q2IFY9"/>
<evidence type="ECO:0000256" key="12">
    <source>
        <dbReference type="SAM" id="Phobius"/>
    </source>
</evidence>
<name>Q2IFY9_ANADE</name>
<dbReference type="RefSeq" id="WP_011422779.1">
    <property type="nucleotide sequence ID" value="NC_007760.1"/>
</dbReference>
<feature type="transmembrane region" description="Helical" evidence="12">
    <location>
        <begin position="157"/>
        <end position="177"/>
    </location>
</feature>
<keyword evidence="8" id="KW-0249">Electron transport</keyword>
<comment type="subcellular location">
    <subcellularLocation>
        <location evidence="1">Cell membrane</location>
        <topology evidence="1">Multi-pass membrane protein</topology>
    </subcellularLocation>
</comment>
<dbReference type="PANTHER" id="PTHR43141:SF5">
    <property type="entry name" value="CYTOCHROME BD-I UBIQUINOL OXIDASE SUBUNIT 2"/>
    <property type="match status" value="1"/>
</dbReference>
<evidence type="ECO:0000256" key="4">
    <source>
        <dbReference type="ARBA" id="ARBA00022475"/>
    </source>
</evidence>
<evidence type="ECO:0000256" key="6">
    <source>
        <dbReference type="ARBA" id="ARBA00022692"/>
    </source>
</evidence>
<keyword evidence="11 12" id="KW-0472">Membrane</keyword>
<keyword evidence="9 12" id="KW-1133">Transmembrane helix</keyword>
<accession>Q2IFY9</accession>
<dbReference type="OrthoDB" id="9776710at2"/>
<evidence type="ECO:0000313" key="13">
    <source>
        <dbReference type="EMBL" id="ABC83497.1"/>
    </source>
</evidence>
<dbReference type="GO" id="GO:0005886">
    <property type="term" value="C:plasma membrane"/>
    <property type="evidence" value="ECO:0007669"/>
    <property type="project" value="UniProtKB-SubCell"/>
</dbReference>
<feature type="transmembrane region" description="Helical" evidence="12">
    <location>
        <begin position="6"/>
        <end position="35"/>
    </location>
</feature>
<dbReference type="GO" id="GO:0016682">
    <property type="term" value="F:oxidoreductase activity, acting on diphenols and related substances as donors, oxygen as acceptor"/>
    <property type="evidence" value="ECO:0007669"/>
    <property type="project" value="TreeGrafter"/>
</dbReference>
<feature type="transmembrane region" description="Helical" evidence="12">
    <location>
        <begin position="113"/>
        <end position="137"/>
    </location>
</feature>
<dbReference type="Proteomes" id="UP000001935">
    <property type="component" value="Chromosome"/>
</dbReference>
<dbReference type="GO" id="GO:0046872">
    <property type="term" value="F:metal ion binding"/>
    <property type="evidence" value="ECO:0007669"/>
    <property type="project" value="UniProtKB-KW"/>
</dbReference>
<keyword evidence="10" id="KW-0408">Iron</keyword>
<evidence type="ECO:0000256" key="9">
    <source>
        <dbReference type="ARBA" id="ARBA00022989"/>
    </source>
</evidence>
<feature type="transmembrane region" description="Helical" evidence="12">
    <location>
        <begin position="198"/>
        <end position="215"/>
    </location>
</feature>
<evidence type="ECO:0000256" key="1">
    <source>
        <dbReference type="ARBA" id="ARBA00004651"/>
    </source>
</evidence>
<dbReference type="Pfam" id="PF02322">
    <property type="entry name" value="Cyt_bd_oxida_II"/>
    <property type="match status" value="1"/>
</dbReference>
<dbReference type="PIRSF" id="PIRSF000267">
    <property type="entry name" value="Cyt_oxidse_sub2"/>
    <property type="match status" value="1"/>
</dbReference>
<dbReference type="STRING" id="290397.Adeh_3731"/>
<dbReference type="GO" id="GO:0070069">
    <property type="term" value="C:cytochrome complex"/>
    <property type="evidence" value="ECO:0007669"/>
    <property type="project" value="TreeGrafter"/>
</dbReference>
<dbReference type="KEGG" id="ade:Adeh_3731"/>
<keyword evidence="13" id="KW-0560">Oxidoreductase</keyword>
<dbReference type="EMBL" id="CP000251">
    <property type="protein sequence ID" value="ABC83497.1"/>
    <property type="molecule type" value="Genomic_DNA"/>
</dbReference>
<feature type="transmembrane region" description="Helical" evidence="12">
    <location>
        <begin position="81"/>
        <end position="101"/>
    </location>
</feature>
<protein>
    <submittedName>
        <fullName evidence="13">Cytochrome bd quinol oxidase subunit 2 apoprotein</fullName>
        <ecNumber evidence="13">1.10.3.-</ecNumber>
    </submittedName>
</protein>